<proteinExistence type="inferred from homology"/>
<dbReference type="CDD" id="cd00118">
    <property type="entry name" value="LysM"/>
    <property type="match status" value="2"/>
</dbReference>
<dbReference type="GO" id="GO:0000270">
    <property type="term" value="P:peptidoglycan metabolic process"/>
    <property type="evidence" value="ECO:0007669"/>
    <property type="project" value="InterPro"/>
</dbReference>
<dbReference type="InterPro" id="IPR036779">
    <property type="entry name" value="LysM_dom_sf"/>
</dbReference>
<comment type="similarity">
    <text evidence="1">Belongs to the transglycosylase Slt family.</text>
</comment>
<dbReference type="Pfam" id="PF01476">
    <property type="entry name" value="LysM"/>
    <property type="match status" value="2"/>
</dbReference>
<reference evidence="4 5" key="1">
    <citation type="submission" date="2007-01" db="EMBL/GenBank/DDBJ databases">
        <authorList>
            <person name="Haygood M."/>
            <person name="Podell S."/>
            <person name="Anderson C."/>
            <person name="Hopkinson B."/>
            <person name="Roe K."/>
            <person name="Barbeau K."/>
            <person name="Gaasterland T."/>
            <person name="Ferriera S."/>
            <person name="Johnson J."/>
            <person name="Kravitz S."/>
            <person name="Beeson K."/>
            <person name="Sutton G."/>
            <person name="Rogers Y.-H."/>
            <person name="Friedman R."/>
            <person name="Frazier M."/>
            <person name="Venter J.C."/>
        </authorList>
    </citation>
    <scope>NUCLEOTIDE SEQUENCE [LARGE SCALE GENOMIC DNA]</scope>
    <source>
        <strain evidence="4 5">ATCC 23134</strain>
    </source>
</reference>
<dbReference type="InterPro" id="IPR008258">
    <property type="entry name" value="Transglycosylase_SLT_dom_1"/>
</dbReference>
<dbReference type="Gene3D" id="3.10.350.10">
    <property type="entry name" value="LysM domain"/>
    <property type="match status" value="2"/>
</dbReference>
<evidence type="ECO:0000256" key="2">
    <source>
        <dbReference type="SAM" id="MobiDB-lite"/>
    </source>
</evidence>
<dbReference type="PANTHER" id="PTHR33734">
    <property type="entry name" value="LYSM DOMAIN-CONTAINING GPI-ANCHORED PROTEIN 2"/>
    <property type="match status" value="1"/>
</dbReference>
<evidence type="ECO:0000313" key="5">
    <source>
        <dbReference type="Proteomes" id="UP000004095"/>
    </source>
</evidence>
<comment type="caution">
    <text evidence="4">The sequence shown here is derived from an EMBL/GenBank/DDBJ whole genome shotgun (WGS) entry which is preliminary data.</text>
</comment>
<dbReference type="GO" id="GO:0008932">
    <property type="term" value="F:lytic endotransglycosylase activity"/>
    <property type="evidence" value="ECO:0007669"/>
    <property type="project" value="TreeGrafter"/>
</dbReference>
<accession>A1ZDX6</accession>
<dbReference type="PROSITE" id="PS00922">
    <property type="entry name" value="TRANSGLYCOSYLASE"/>
    <property type="match status" value="1"/>
</dbReference>
<dbReference type="InterPro" id="IPR023346">
    <property type="entry name" value="Lysozyme-like_dom_sf"/>
</dbReference>
<evidence type="ECO:0000256" key="1">
    <source>
        <dbReference type="ARBA" id="ARBA00007734"/>
    </source>
</evidence>
<dbReference type="InterPro" id="IPR018392">
    <property type="entry name" value="LysM"/>
</dbReference>
<dbReference type="SUPFAM" id="SSF54106">
    <property type="entry name" value="LysM domain"/>
    <property type="match status" value="2"/>
</dbReference>
<gene>
    <name evidence="4" type="ORF">M23134_04117</name>
</gene>
<organism evidence="4 5">
    <name type="scientific">Microscilla marina ATCC 23134</name>
    <dbReference type="NCBI Taxonomy" id="313606"/>
    <lineage>
        <taxon>Bacteria</taxon>
        <taxon>Pseudomonadati</taxon>
        <taxon>Bacteroidota</taxon>
        <taxon>Cytophagia</taxon>
        <taxon>Cytophagales</taxon>
        <taxon>Microscillaceae</taxon>
        <taxon>Microscilla</taxon>
    </lineage>
</organism>
<dbReference type="SMART" id="SM00257">
    <property type="entry name" value="LysM"/>
    <property type="match status" value="2"/>
</dbReference>
<feature type="domain" description="LysM" evidence="3">
    <location>
        <begin position="544"/>
        <end position="588"/>
    </location>
</feature>
<feature type="domain" description="LysM" evidence="3">
    <location>
        <begin position="333"/>
        <end position="376"/>
    </location>
</feature>
<dbReference type="GO" id="GO:0016020">
    <property type="term" value="C:membrane"/>
    <property type="evidence" value="ECO:0007669"/>
    <property type="project" value="InterPro"/>
</dbReference>
<evidence type="ECO:0000259" key="3">
    <source>
        <dbReference type="PROSITE" id="PS51782"/>
    </source>
</evidence>
<dbReference type="SUPFAM" id="SSF53955">
    <property type="entry name" value="Lysozyme-like"/>
    <property type="match status" value="1"/>
</dbReference>
<feature type="compositionally biased region" description="Basic residues" evidence="2">
    <location>
        <begin position="527"/>
        <end position="538"/>
    </location>
</feature>
<sequence>MVFDASAKTDTTKVTKKAEKVKVVDTVPHFPPNYVPQLHVDVIKDRLVCLNTSIKLTYSKEIMRWVKFYLIKNRVTTQKLLEKSTFYFPIFEEALKRHNMPVELKYLPIVESALRPRAVSWAAAAGLWQFIPSTGREYGLKQDWYIDERYDIYKATDAACRYLKFLYNYHGDWQLALAAYNCGPGRVDWAVKKAGGKNNFWKIYRYLPRETRGYVPAFIGVTYVMNYADKHNIYAKRPVPPIPSDTIMVSNFVNIQQFAKQIDVPLGVMQILNAHLKKNAIPNYKRNYPLRYPAYKREMVERFRGRIVSSSRGYSRRGLGYTAGRNQYGGSKRVHRVKRGESLALIALRYGTTVAYLRVWNRLRSNMVYPNQKLVIYSKPPRRRSAKLGQNFIAAVHEMTAKESKKKKTVVKKKTVKTTVAKTAVTRTKGSSKTLVFATTADIEKTAKVKQSKSVAVKTDHSTTKQIEKKVAKKTVKKEPLTAATTFYANKIKFKQGEYQQLVAQTPKDVRNAARAKERKTSIGKTLPRRKAKSKKRKMLQNIRFHRVVRGDTLWTIARRNGLTIYQLKKLNNLNNRSVLVPGQKLKVSSR</sequence>
<dbReference type="eggNOG" id="COG0741">
    <property type="taxonomic scope" value="Bacteria"/>
</dbReference>
<evidence type="ECO:0000313" key="4">
    <source>
        <dbReference type="EMBL" id="EAY31284.1"/>
    </source>
</evidence>
<dbReference type="EMBL" id="AAWS01000003">
    <property type="protein sequence ID" value="EAY31284.1"/>
    <property type="molecule type" value="Genomic_DNA"/>
</dbReference>
<keyword evidence="5" id="KW-1185">Reference proteome</keyword>
<dbReference type="Gene3D" id="1.10.530.10">
    <property type="match status" value="1"/>
</dbReference>
<protein>
    <submittedName>
        <fullName evidence="4">Peptidoglycan-binding LysM</fullName>
    </submittedName>
</protein>
<dbReference type="PANTHER" id="PTHR33734:SF22">
    <property type="entry name" value="MEMBRANE-BOUND LYTIC MUREIN TRANSGLYCOSYLASE D"/>
    <property type="match status" value="1"/>
</dbReference>
<dbReference type="CDD" id="cd16894">
    <property type="entry name" value="MltD-like"/>
    <property type="match status" value="1"/>
</dbReference>
<dbReference type="PROSITE" id="PS51782">
    <property type="entry name" value="LYSM"/>
    <property type="match status" value="2"/>
</dbReference>
<name>A1ZDX6_MICM2</name>
<dbReference type="AlphaFoldDB" id="A1ZDX6"/>
<feature type="region of interest" description="Disordered" evidence="2">
    <location>
        <begin position="516"/>
        <end position="538"/>
    </location>
</feature>
<dbReference type="Pfam" id="PF01464">
    <property type="entry name" value="SLT"/>
    <property type="match status" value="1"/>
</dbReference>
<dbReference type="InterPro" id="IPR000189">
    <property type="entry name" value="Transglyc_AS"/>
</dbReference>
<dbReference type="Proteomes" id="UP000004095">
    <property type="component" value="Unassembled WGS sequence"/>
</dbReference>